<organism evidence="2 3">
    <name type="scientific">Pocillopora damicornis</name>
    <name type="common">Cauliflower coral</name>
    <name type="synonym">Millepora damicornis</name>
    <dbReference type="NCBI Taxonomy" id="46731"/>
    <lineage>
        <taxon>Eukaryota</taxon>
        <taxon>Metazoa</taxon>
        <taxon>Cnidaria</taxon>
        <taxon>Anthozoa</taxon>
        <taxon>Hexacorallia</taxon>
        <taxon>Scleractinia</taxon>
        <taxon>Astrocoeniina</taxon>
        <taxon>Pocilloporidae</taxon>
        <taxon>Pocillopora</taxon>
    </lineage>
</organism>
<dbReference type="EMBL" id="RCHS01002992">
    <property type="protein sequence ID" value="RMX44354.1"/>
    <property type="molecule type" value="Genomic_DNA"/>
</dbReference>
<feature type="compositionally biased region" description="Polar residues" evidence="1">
    <location>
        <begin position="185"/>
        <end position="197"/>
    </location>
</feature>
<feature type="compositionally biased region" description="Basic and acidic residues" evidence="1">
    <location>
        <begin position="250"/>
        <end position="259"/>
    </location>
</feature>
<evidence type="ECO:0000313" key="3">
    <source>
        <dbReference type="Proteomes" id="UP000275408"/>
    </source>
</evidence>
<name>A0A3M6TSZ8_POCDA</name>
<dbReference type="OMA" id="XELNTSA"/>
<feature type="region of interest" description="Disordered" evidence="1">
    <location>
        <begin position="245"/>
        <end position="275"/>
    </location>
</feature>
<accession>A0A3M6TSZ8</accession>
<dbReference type="AlphaFoldDB" id="A0A3M6TSZ8"/>
<dbReference type="OrthoDB" id="5958656at2759"/>
<evidence type="ECO:0000256" key="1">
    <source>
        <dbReference type="SAM" id="MobiDB-lite"/>
    </source>
</evidence>
<feature type="compositionally biased region" description="Polar residues" evidence="1">
    <location>
        <begin position="341"/>
        <end position="363"/>
    </location>
</feature>
<dbReference type="Proteomes" id="UP000275408">
    <property type="component" value="Unassembled WGS sequence"/>
</dbReference>
<sequence length="497" mass="56454">MSELISTAPLYTRDRVHQTKIGNILCTGKGCIGCDRKFQTGDQDLSEILGEVDLVDFDKQEPRFLATSSCARGFSHNYDKHNDGRHGNTALMRAKTKKGKLLSRSKLRVQERNITKDSVKVKERDFQPAKNKMSRPESLAVDQNTDTNRRCYGKTVKTSAQSNHKTIGNKTVSFSAPLVRQGTFTLEVSETGKSGTSQERRNNRKQSTAPLQTNGHHWRSRSHLSIAVEPDTNFLKVRQGASTLINGEKGISEKSQEHMKNRKQSTAPLQTSNHHLRSRSYPLMPAPKTNFLKMLHNSSVGIFDIKSMKSKKKSKWVKKVLKSGVKEEEIFPQIEGRKTTRGGNRNFKTARNSQEESTSNLPQRPNEKYRNKEKDLKNISSKDKGFSASEDDRQCSVLVIEHSHDEMNTKDESLYKLGFTAQRSERKKNFPDVSILEIAESLEGFVQLGVIKLICQEHEGCWYIIVSSRIIRDFLVQNGVKMRGRNFQLIDCTKNSY</sequence>
<feature type="compositionally biased region" description="Basic and acidic residues" evidence="1">
    <location>
        <begin position="365"/>
        <end position="388"/>
    </location>
</feature>
<proteinExistence type="predicted"/>
<feature type="region of interest" description="Disordered" evidence="1">
    <location>
        <begin position="334"/>
        <end position="388"/>
    </location>
</feature>
<keyword evidence="3" id="KW-1185">Reference proteome</keyword>
<evidence type="ECO:0000313" key="2">
    <source>
        <dbReference type="EMBL" id="RMX44354.1"/>
    </source>
</evidence>
<feature type="compositionally biased region" description="Polar residues" evidence="1">
    <location>
        <begin position="264"/>
        <end position="273"/>
    </location>
</feature>
<gene>
    <name evidence="2" type="ORF">pdam_00015980</name>
</gene>
<protein>
    <submittedName>
        <fullName evidence="2">Uncharacterized protein</fullName>
    </submittedName>
</protein>
<feature type="region of interest" description="Disordered" evidence="1">
    <location>
        <begin position="185"/>
        <end position="219"/>
    </location>
</feature>
<comment type="caution">
    <text evidence="2">The sequence shown here is derived from an EMBL/GenBank/DDBJ whole genome shotgun (WGS) entry which is preliminary data.</text>
</comment>
<feature type="compositionally biased region" description="Polar residues" evidence="1">
    <location>
        <begin position="205"/>
        <end position="215"/>
    </location>
</feature>
<reference evidence="2 3" key="1">
    <citation type="journal article" date="2018" name="Sci. Rep.">
        <title>Comparative analysis of the Pocillopora damicornis genome highlights role of immune system in coral evolution.</title>
        <authorList>
            <person name="Cunning R."/>
            <person name="Bay R.A."/>
            <person name="Gillette P."/>
            <person name="Baker A.C."/>
            <person name="Traylor-Knowles N."/>
        </authorList>
    </citation>
    <scope>NUCLEOTIDE SEQUENCE [LARGE SCALE GENOMIC DNA]</scope>
    <source>
        <strain evidence="2">RSMAS</strain>
        <tissue evidence="2">Whole animal</tissue>
    </source>
</reference>
<feature type="region of interest" description="Disordered" evidence="1">
    <location>
        <begin position="125"/>
        <end position="146"/>
    </location>
</feature>